<gene>
    <name evidence="3" type="primary">PLEST004321</name>
    <name evidence="3" type="ORF">PLESTB_000195600</name>
</gene>
<dbReference type="OrthoDB" id="537253at2759"/>
<feature type="signal peptide" evidence="2">
    <location>
        <begin position="1"/>
        <end position="39"/>
    </location>
</feature>
<comment type="caution">
    <text evidence="3">The sequence shown here is derived from an EMBL/GenBank/DDBJ whole genome shotgun (WGS) entry which is preliminary data.</text>
</comment>
<keyword evidence="2" id="KW-0732">Signal</keyword>
<evidence type="ECO:0000256" key="1">
    <source>
        <dbReference type="SAM" id="MobiDB-lite"/>
    </source>
</evidence>
<evidence type="ECO:0000313" key="4">
    <source>
        <dbReference type="Proteomes" id="UP001165080"/>
    </source>
</evidence>
<protein>
    <submittedName>
        <fullName evidence="3">Uncharacterized protein</fullName>
    </submittedName>
</protein>
<feature type="region of interest" description="Disordered" evidence="1">
    <location>
        <begin position="40"/>
        <end position="61"/>
    </location>
</feature>
<organism evidence="3 4">
    <name type="scientific">Pleodorina starrii</name>
    <dbReference type="NCBI Taxonomy" id="330485"/>
    <lineage>
        <taxon>Eukaryota</taxon>
        <taxon>Viridiplantae</taxon>
        <taxon>Chlorophyta</taxon>
        <taxon>core chlorophytes</taxon>
        <taxon>Chlorophyceae</taxon>
        <taxon>CS clade</taxon>
        <taxon>Chlamydomonadales</taxon>
        <taxon>Volvocaceae</taxon>
        <taxon>Pleodorina</taxon>
    </lineage>
</organism>
<reference evidence="3 4" key="1">
    <citation type="journal article" date="2023" name="Commun. Biol.">
        <title>Reorganization of the ancestral sex-determining regions during the evolution of trioecy in Pleodorina starrii.</title>
        <authorList>
            <person name="Takahashi K."/>
            <person name="Suzuki S."/>
            <person name="Kawai-Toyooka H."/>
            <person name="Yamamoto K."/>
            <person name="Hamaji T."/>
            <person name="Ootsuki R."/>
            <person name="Yamaguchi H."/>
            <person name="Kawachi M."/>
            <person name="Higashiyama T."/>
            <person name="Nozaki H."/>
        </authorList>
    </citation>
    <scope>NUCLEOTIDE SEQUENCE [LARGE SCALE GENOMIC DNA]</scope>
    <source>
        <strain evidence="3 4">NIES-4479</strain>
    </source>
</reference>
<dbReference type="EMBL" id="BRXU01000002">
    <property type="protein sequence ID" value="GLC49218.1"/>
    <property type="molecule type" value="Genomic_DNA"/>
</dbReference>
<name>A0A9W6BBY3_9CHLO</name>
<sequence length="479" mass="51959">MSLPSWAVNASEKSYNTHRAMLRLVSILLALSSALVARGSGGDDAEDAREEAAQSAAPDVRRRLLQERNREALVRLRSLLSDHLSQTPATLAPYPPRTAGRRRQLISAARRAYATQCLYEPLSSPQSSDEASQRRRHLTQESASAAPPPPPDSSAGAAELLAAAAADSGGRCYLNPSVLAHPDFPDPENPIEVMLMKSAWTAYQCSFERRPQRCGTYRHPPYDCRWQDDSGRCAVGSDYLLPRLLAYLHCRDDATLTPFWDRCYTVGVLTNDPDWCGQSDGNWARCWWYPARNDSEVDLCAPSRQGGVDSRHAYDELVAQMRSGIWQQDWFGSCPTSELVYTIKAACNWTQPADCAADPSCQLRPDLPIEYGMCRLRDELIWEALFGSGSALFNATAAAMAECAAASAAGPEACAAAGSLAPEPGGEVPVQSDKWSDLIDLVFIEEVTPGGAAAPPRPCAALLLLAGVLMVVVRSAMVG</sequence>
<evidence type="ECO:0000313" key="3">
    <source>
        <dbReference type="EMBL" id="GLC49218.1"/>
    </source>
</evidence>
<keyword evidence="4" id="KW-1185">Reference proteome</keyword>
<dbReference type="Proteomes" id="UP001165080">
    <property type="component" value="Unassembled WGS sequence"/>
</dbReference>
<accession>A0A9W6BBY3</accession>
<dbReference type="AlphaFoldDB" id="A0A9W6BBY3"/>
<evidence type="ECO:0000256" key="2">
    <source>
        <dbReference type="SAM" id="SignalP"/>
    </source>
</evidence>
<proteinExistence type="predicted"/>
<feature type="chain" id="PRO_5040916854" evidence="2">
    <location>
        <begin position="40"/>
        <end position="479"/>
    </location>
</feature>
<feature type="region of interest" description="Disordered" evidence="1">
    <location>
        <begin position="120"/>
        <end position="156"/>
    </location>
</feature>